<dbReference type="RefSeq" id="WP_037169777.1">
    <property type="nucleotide sequence ID" value="NZ_JOKI01000047.1"/>
</dbReference>
<dbReference type="OrthoDB" id="7853039at2"/>
<dbReference type="GO" id="GO:0016747">
    <property type="term" value="F:acyltransferase activity, transferring groups other than amino-acyl groups"/>
    <property type="evidence" value="ECO:0007669"/>
    <property type="project" value="InterPro"/>
</dbReference>
<comment type="caution">
    <text evidence="2">The sequence shown here is derived from an EMBL/GenBank/DDBJ whole genome shotgun (WGS) entry which is preliminary data.</text>
</comment>
<dbReference type="EMBL" id="JOKJ01000036">
    <property type="protein sequence ID" value="KEQ03197.1"/>
    <property type="molecule type" value="Genomic_DNA"/>
</dbReference>
<feature type="domain" description="N-acetyltransferase" evidence="1">
    <location>
        <begin position="129"/>
        <end position="268"/>
    </location>
</feature>
<evidence type="ECO:0000313" key="3">
    <source>
        <dbReference type="Proteomes" id="UP000052167"/>
    </source>
</evidence>
<evidence type="ECO:0000259" key="1">
    <source>
        <dbReference type="PROSITE" id="PS51186"/>
    </source>
</evidence>
<dbReference type="AlphaFoldDB" id="A0A922T6X3"/>
<dbReference type="PROSITE" id="PS51186">
    <property type="entry name" value="GNAT"/>
    <property type="match status" value="1"/>
</dbReference>
<sequence length="268" mass="29300">MDRQATIVEEDNIEAKAFIDLFKVAPQTFQNQVHFDCVSLGGGCAISLPSAPAIGLNRILGLRSVDDLHIAYEWMRKKHGRRYLQLNAQAASAKTREWIETRGLPAHGAGWAKLRREAPLAPMSHIGHVLPRKVTVDEAEKFGAMMCAGFGFPESLTPLWSAIVGKKGWTCFFGELNGEPIATAAMYASNGWAWLGGGTTVFRARNRGAQKALIAARLNEGAAQGVKTFVVETAQPSADETNVSHANLLTSGFRQIYTRMNYLLPEKS</sequence>
<proteinExistence type="predicted"/>
<name>A0A922T6X3_9HYPH</name>
<organism evidence="2 3">
    <name type="scientific">Pseudorhizobium pelagicum</name>
    <dbReference type="NCBI Taxonomy" id="1509405"/>
    <lineage>
        <taxon>Bacteria</taxon>
        <taxon>Pseudomonadati</taxon>
        <taxon>Pseudomonadota</taxon>
        <taxon>Alphaproteobacteria</taxon>
        <taxon>Hyphomicrobiales</taxon>
        <taxon>Rhizobiaceae</taxon>
        <taxon>Rhizobium/Agrobacterium group</taxon>
        <taxon>Pseudorhizobium</taxon>
    </lineage>
</organism>
<accession>A0A922T6X3</accession>
<dbReference type="InterPro" id="IPR016181">
    <property type="entry name" value="Acyl_CoA_acyltransferase"/>
</dbReference>
<dbReference type="Gene3D" id="3.40.630.30">
    <property type="match status" value="1"/>
</dbReference>
<dbReference type="SUPFAM" id="SSF55729">
    <property type="entry name" value="Acyl-CoA N-acyltransferases (Nat)"/>
    <property type="match status" value="1"/>
</dbReference>
<gene>
    <name evidence="2" type="ORF">GV68_17470</name>
</gene>
<protein>
    <recommendedName>
        <fullName evidence="1">N-acetyltransferase domain-containing protein</fullName>
    </recommendedName>
</protein>
<evidence type="ECO:0000313" key="2">
    <source>
        <dbReference type="EMBL" id="KEQ03197.1"/>
    </source>
</evidence>
<reference evidence="2 3" key="1">
    <citation type="submission" date="2014-06" db="EMBL/GenBank/DDBJ databases">
        <title>Rhizobium pelagicum/R2-400B4.</title>
        <authorList>
            <person name="Kimes N.E."/>
            <person name="Lopez-Perez M."/>
        </authorList>
    </citation>
    <scope>NUCLEOTIDE SEQUENCE [LARGE SCALE GENOMIC DNA]</scope>
    <source>
        <strain evidence="2 3">R2-400B4</strain>
    </source>
</reference>
<dbReference type="InterPro" id="IPR000182">
    <property type="entry name" value="GNAT_dom"/>
</dbReference>
<dbReference type="Proteomes" id="UP000052167">
    <property type="component" value="Unassembled WGS sequence"/>
</dbReference>
<keyword evidence="3" id="KW-1185">Reference proteome</keyword>